<comment type="caution">
    <text evidence="1">The sequence shown here is derived from an EMBL/GenBank/DDBJ whole genome shotgun (WGS) entry which is preliminary data.</text>
</comment>
<gene>
    <name evidence="1" type="ORF">GNP93_25595</name>
</gene>
<dbReference type="Proteomes" id="UP000450917">
    <property type="component" value="Unassembled WGS sequence"/>
</dbReference>
<dbReference type="InterPro" id="IPR032358">
    <property type="entry name" value="DUF4867"/>
</dbReference>
<dbReference type="EMBL" id="WNZX01000038">
    <property type="protein sequence ID" value="MUG73970.1"/>
    <property type="molecule type" value="Genomic_DNA"/>
</dbReference>
<dbReference type="Pfam" id="PF16161">
    <property type="entry name" value="DUF4867"/>
    <property type="match status" value="1"/>
</dbReference>
<protein>
    <submittedName>
        <fullName evidence="1">DUF4867 family protein</fullName>
    </submittedName>
</protein>
<reference evidence="1 2" key="1">
    <citation type="submission" date="2019-11" db="EMBL/GenBank/DDBJ databases">
        <title>Draft genome sequences of five Paenibacillus species of dairy origin.</title>
        <authorList>
            <person name="Olajide A.M."/>
            <person name="Chen S."/>
            <person name="Lapointe G."/>
        </authorList>
    </citation>
    <scope>NUCLEOTIDE SEQUENCE [LARGE SCALE GENOMIC DNA]</scope>
    <source>
        <strain evidence="1 2">2CS3</strain>
    </source>
</reference>
<organism evidence="1 2">
    <name type="scientific">Paenibacillus validus</name>
    <dbReference type="NCBI Taxonomy" id="44253"/>
    <lineage>
        <taxon>Bacteria</taxon>
        <taxon>Bacillati</taxon>
        <taxon>Bacillota</taxon>
        <taxon>Bacilli</taxon>
        <taxon>Bacillales</taxon>
        <taxon>Paenibacillaceae</taxon>
        <taxon>Paenibacillus</taxon>
    </lineage>
</organism>
<keyword evidence="2" id="KW-1185">Reference proteome</keyword>
<sequence length="224" mass="25312">MREKLRELQAFNPHVRLYTVNEEQFRPYGSVLTGYDFQEILTLMENTPIPQEGNTYVASVEELEQTAVKETLRASMYGGMDIQIGYCNGRNSSLNGLEYHKGSEINVAVTDLVLLLGKVQDIRDNSYSTEHIQGFVIPRGTAVELYATTLHFAPCKVSDEGFKCVVILPKGTNEPLDRRPEQVTAEDRLLFMRNKWLLAHPERTPLLERGAHPGIIGDNLAINY</sequence>
<name>A0A7X2ZGL5_9BACL</name>
<proteinExistence type="predicted"/>
<evidence type="ECO:0000313" key="2">
    <source>
        <dbReference type="Proteomes" id="UP000450917"/>
    </source>
</evidence>
<dbReference type="RefSeq" id="WP_127609986.1">
    <property type="nucleotide sequence ID" value="NZ_JARTHJ010000120.1"/>
</dbReference>
<evidence type="ECO:0000313" key="1">
    <source>
        <dbReference type="EMBL" id="MUG73970.1"/>
    </source>
</evidence>
<accession>A0A7X2ZGL5</accession>
<dbReference type="AlphaFoldDB" id="A0A7X2ZGL5"/>